<feature type="transmembrane region" description="Helical" evidence="1">
    <location>
        <begin position="308"/>
        <end position="326"/>
    </location>
</feature>
<dbReference type="PANTHER" id="PTHR37814:SF1">
    <property type="entry name" value="MEMBRANE PROTEIN"/>
    <property type="match status" value="1"/>
</dbReference>
<evidence type="ECO:0000313" key="3">
    <source>
        <dbReference type="Proteomes" id="UP001065549"/>
    </source>
</evidence>
<protein>
    <recommendedName>
        <fullName evidence="4">Transporter</fullName>
    </recommendedName>
</protein>
<reference evidence="2" key="1">
    <citation type="submission" date="2022-09" db="EMBL/GenBank/DDBJ databases">
        <title>Culturomic study of gut microbiota in children with autism spectrum disorder.</title>
        <authorList>
            <person name="Efimov B.A."/>
            <person name="Chaplin A.V."/>
            <person name="Sokolova S.R."/>
            <person name="Pikina A.P."/>
            <person name="Korzhanova M."/>
            <person name="Belova V."/>
            <person name="Korostin D."/>
        </authorList>
    </citation>
    <scope>NUCLEOTIDE SEQUENCE</scope>
    <source>
        <strain evidence="2">ASD5510</strain>
    </source>
</reference>
<dbReference type="EMBL" id="JAOSHN010000014">
    <property type="protein sequence ID" value="MCU7380781.1"/>
    <property type="molecule type" value="Genomic_DNA"/>
</dbReference>
<comment type="caution">
    <text evidence="2">The sequence shown here is derived from an EMBL/GenBank/DDBJ whole genome shotgun (WGS) entry which is preliminary data.</text>
</comment>
<name>A0A9J6QZB7_9FIRM</name>
<dbReference type="Proteomes" id="UP001065549">
    <property type="component" value="Unassembled WGS sequence"/>
</dbReference>
<keyword evidence="3" id="KW-1185">Reference proteome</keyword>
<dbReference type="InterPro" id="IPR038728">
    <property type="entry name" value="YkvI-like"/>
</dbReference>
<gene>
    <name evidence="2" type="ORF">OBO34_20925</name>
</gene>
<dbReference type="RefSeq" id="WP_148397748.1">
    <property type="nucleotide sequence ID" value="NZ_JAJAGH010000001.1"/>
</dbReference>
<feature type="transmembrane region" description="Helical" evidence="1">
    <location>
        <begin position="119"/>
        <end position="140"/>
    </location>
</feature>
<feature type="transmembrane region" description="Helical" evidence="1">
    <location>
        <begin position="33"/>
        <end position="54"/>
    </location>
</feature>
<feature type="transmembrane region" description="Helical" evidence="1">
    <location>
        <begin position="152"/>
        <end position="173"/>
    </location>
</feature>
<evidence type="ECO:0008006" key="4">
    <source>
        <dbReference type="Google" id="ProtNLM"/>
    </source>
</evidence>
<feature type="transmembrane region" description="Helical" evidence="1">
    <location>
        <begin position="7"/>
        <end position="27"/>
    </location>
</feature>
<keyword evidence="1" id="KW-0812">Transmembrane</keyword>
<sequence>MSGNKVSLGGILTVAGTYIAFAIGSGFATGQEVLQYFTSYGVSAFAALIAYFIIGSWMDTEFITTGYREQFETKDGVYKYYCGKYIGTFYDYFTNLFVYMSFIVMCSGAGATLNQHYGLPTWVGVVILAVAGGLTVTLGLNRIADIIGKIGPALIVITILICIPNIFMGDLSIKEGMALTADLDLVKPADSWYMSVFNYLGFGILWMVAFLPAYGKTLKSFKQAAYGQILGVALFTVTALIVVLAMFANMESMEGSQIPILTLAANLSPALGAVFAIIIMFGIYSSAVPLLYSPATRFVDEKTTKGKLVIVVLALLGAAVALLLPFNKLLNIIYVINGYVGIIFILLVAVKVVLRIAKKNSKKTAA</sequence>
<feature type="transmembrane region" description="Helical" evidence="1">
    <location>
        <begin position="193"/>
        <end position="214"/>
    </location>
</feature>
<feature type="transmembrane region" description="Helical" evidence="1">
    <location>
        <begin position="267"/>
        <end position="287"/>
    </location>
</feature>
<keyword evidence="1" id="KW-1133">Transmembrane helix</keyword>
<feature type="transmembrane region" description="Helical" evidence="1">
    <location>
        <begin position="92"/>
        <end position="113"/>
    </location>
</feature>
<evidence type="ECO:0000256" key="1">
    <source>
        <dbReference type="SAM" id="Phobius"/>
    </source>
</evidence>
<feature type="transmembrane region" description="Helical" evidence="1">
    <location>
        <begin position="226"/>
        <end position="247"/>
    </location>
</feature>
<evidence type="ECO:0000313" key="2">
    <source>
        <dbReference type="EMBL" id="MCU7380781.1"/>
    </source>
</evidence>
<proteinExistence type="predicted"/>
<dbReference type="PANTHER" id="PTHR37814">
    <property type="entry name" value="CONSERVED MEMBRANE PROTEIN"/>
    <property type="match status" value="1"/>
</dbReference>
<dbReference type="AlphaFoldDB" id="A0A9J6QZB7"/>
<accession>A0A9J6QZB7</accession>
<keyword evidence="1" id="KW-0472">Membrane</keyword>
<feature type="transmembrane region" description="Helical" evidence="1">
    <location>
        <begin position="332"/>
        <end position="354"/>
    </location>
</feature>
<organism evidence="2 3">
    <name type="scientific">Hominibacterium faecale</name>
    <dbReference type="NCBI Taxonomy" id="2839743"/>
    <lineage>
        <taxon>Bacteria</taxon>
        <taxon>Bacillati</taxon>
        <taxon>Bacillota</taxon>
        <taxon>Clostridia</taxon>
        <taxon>Peptostreptococcales</taxon>
        <taxon>Anaerovoracaceae</taxon>
        <taxon>Hominibacterium</taxon>
    </lineage>
</organism>